<feature type="compositionally biased region" description="Basic and acidic residues" evidence="6">
    <location>
        <begin position="286"/>
        <end position="297"/>
    </location>
</feature>
<evidence type="ECO:0000256" key="1">
    <source>
        <dbReference type="ARBA" id="ARBA00004651"/>
    </source>
</evidence>
<dbReference type="STRING" id="966.BTA35_0205850"/>
<keyword evidence="10" id="KW-1185">Reference proteome</keyword>
<dbReference type="Gene3D" id="1.10.3730.20">
    <property type="match status" value="1"/>
</dbReference>
<evidence type="ECO:0000256" key="4">
    <source>
        <dbReference type="ARBA" id="ARBA00022989"/>
    </source>
</evidence>
<feature type="domain" description="EamA" evidence="8">
    <location>
        <begin position="3"/>
        <end position="133"/>
    </location>
</feature>
<dbReference type="Proteomes" id="UP000190064">
    <property type="component" value="Unassembled WGS sequence"/>
</dbReference>
<accession>A0A1T1HCH5</accession>
<evidence type="ECO:0000259" key="8">
    <source>
        <dbReference type="Pfam" id="PF00892"/>
    </source>
</evidence>
<organism evidence="9 10">
    <name type="scientific">Oceanospirillum linum</name>
    <dbReference type="NCBI Taxonomy" id="966"/>
    <lineage>
        <taxon>Bacteria</taxon>
        <taxon>Pseudomonadati</taxon>
        <taxon>Pseudomonadota</taxon>
        <taxon>Gammaproteobacteria</taxon>
        <taxon>Oceanospirillales</taxon>
        <taxon>Oceanospirillaceae</taxon>
        <taxon>Oceanospirillum</taxon>
    </lineage>
</organism>
<evidence type="ECO:0000256" key="3">
    <source>
        <dbReference type="ARBA" id="ARBA00022692"/>
    </source>
</evidence>
<sequence>MATLALLLAMLLWASSFIALKYAFQWYPPEWVIFGRMLVAAVCFLPFWKLLKPKHIPHKDKLWLLALAFAEPGLYFIFESLALENTSASQAGMITALLPMLVAIGAAFWLKENVNRWMMLGFALAIAGAILLSTSSQADVSAPRPVFGNLMELMAMICAAVYTLILKKLSDRYNAWFITAFQSFFGTVFFLPLALSADGPLAFHQEGILSILYLGALITLGAYGLYNWSVQQIQATHASAYTNLIPVFTVIMAFLILDERFTQGQIIASFLVIAGLALSQMPDRREKEMALDTESRTDGGVSAEELKPQESVPPEAG</sequence>
<feature type="transmembrane region" description="Helical" evidence="7">
    <location>
        <begin position="263"/>
        <end position="279"/>
    </location>
</feature>
<protein>
    <recommendedName>
        <fullName evidence="8">EamA domain-containing protein</fullName>
    </recommendedName>
</protein>
<comment type="caution">
    <text evidence="9">The sequence shown here is derived from an EMBL/GenBank/DDBJ whole genome shotgun (WGS) entry which is preliminary data.</text>
</comment>
<dbReference type="AlphaFoldDB" id="A0A1T1HCH5"/>
<feature type="transmembrane region" description="Helical" evidence="7">
    <location>
        <begin position="207"/>
        <end position="226"/>
    </location>
</feature>
<name>A0A1T1HCH5_OCELI</name>
<evidence type="ECO:0000313" key="9">
    <source>
        <dbReference type="EMBL" id="OOV87561.1"/>
    </source>
</evidence>
<dbReference type="InterPro" id="IPR050638">
    <property type="entry name" value="AA-Vitamin_Transporters"/>
</dbReference>
<dbReference type="SUPFAM" id="SSF103481">
    <property type="entry name" value="Multidrug resistance efflux transporter EmrE"/>
    <property type="match status" value="2"/>
</dbReference>
<keyword evidence="2" id="KW-1003">Cell membrane</keyword>
<comment type="subcellular location">
    <subcellularLocation>
        <location evidence="1">Cell membrane</location>
        <topology evidence="1">Multi-pass membrane protein</topology>
    </subcellularLocation>
</comment>
<feature type="transmembrane region" description="Helical" evidence="7">
    <location>
        <begin position="146"/>
        <end position="166"/>
    </location>
</feature>
<feature type="domain" description="EamA" evidence="8">
    <location>
        <begin position="147"/>
        <end position="278"/>
    </location>
</feature>
<evidence type="ECO:0000256" key="7">
    <source>
        <dbReference type="SAM" id="Phobius"/>
    </source>
</evidence>
<evidence type="ECO:0000313" key="10">
    <source>
        <dbReference type="Proteomes" id="UP000190064"/>
    </source>
</evidence>
<dbReference type="EMBL" id="MTSD02000002">
    <property type="protein sequence ID" value="OOV87561.1"/>
    <property type="molecule type" value="Genomic_DNA"/>
</dbReference>
<feature type="region of interest" description="Disordered" evidence="6">
    <location>
        <begin position="286"/>
        <end position="317"/>
    </location>
</feature>
<evidence type="ECO:0000256" key="5">
    <source>
        <dbReference type="ARBA" id="ARBA00023136"/>
    </source>
</evidence>
<evidence type="ECO:0000256" key="2">
    <source>
        <dbReference type="ARBA" id="ARBA00022475"/>
    </source>
</evidence>
<evidence type="ECO:0000256" key="6">
    <source>
        <dbReference type="SAM" id="MobiDB-lite"/>
    </source>
</evidence>
<dbReference type="InterPro" id="IPR000620">
    <property type="entry name" value="EamA_dom"/>
</dbReference>
<reference evidence="9" key="1">
    <citation type="submission" date="2017-02" db="EMBL/GenBank/DDBJ databases">
        <title>Draft Genome Sequence of the Salt Water Bacterium Oceanospirillum linum ATCC 11336.</title>
        <authorList>
            <person name="Trachtenberg A.M."/>
            <person name="Carney J.G."/>
            <person name="Linnane J.D."/>
            <person name="Rheaume B.A."/>
            <person name="Pitts N.L."/>
            <person name="Mykles D.L."/>
            <person name="Maclea K.S."/>
        </authorList>
    </citation>
    <scope>NUCLEOTIDE SEQUENCE [LARGE SCALE GENOMIC DNA]</scope>
    <source>
        <strain evidence="9">ATCC 11336</strain>
    </source>
</reference>
<feature type="transmembrane region" description="Helical" evidence="7">
    <location>
        <begin position="117"/>
        <end position="134"/>
    </location>
</feature>
<dbReference type="InterPro" id="IPR037185">
    <property type="entry name" value="EmrE-like"/>
</dbReference>
<feature type="transmembrane region" description="Helical" evidence="7">
    <location>
        <begin position="90"/>
        <end position="110"/>
    </location>
</feature>
<gene>
    <name evidence="9" type="ORF">BTA35_0205850</name>
</gene>
<keyword evidence="3 7" id="KW-0812">Transmembrane</keyword>
<dbReference type="Pfam" id="PF00892">
    <property type="entry name" value="EamA"/>
    <property type="match status" value="2"/>
</dbReference>
<dbReference type="PANTHER" id="PTHR32322">
    <property type="entry name" value="INNER MEMBRANE TRANSPORTER"/>
    <property type="match status" value="1"/>
</dbReference>
<dbReference type="GO" id="GO:0005886">
    <property type="term" value="C:plasma membrane"/>
    <property type="evidence" value="ECO:0007669"/>
    <property type="project" value="UniProtKB-SubCell"/>
</dbReference>
<feature type="transmembrane region" description="Helical" evidence="7">
    <location>
        <begin position="62"/>
        <end position="78"/>
    </location>
</feature>
<feature type="transmembrane region" description="Helical" evidence="7">
    <location>
        <begin position="173"/>
        <end position="195"/>
    </location>
</feature>
<keyword evidence="4 7" id="KW-1133">Transmembrane helix</keyword>
<feature type="transmembrane region" description="Helical" evidence="7">
    <location>
        <begin position="31"/>
        <end position="50"/>
    </location>
</feature>
<dbReference type="PANTHER" id="PTHR32322:SF18">
    <property type="entry name" value="S-ADENOSYLMETHIONINE_S-ADENOSYLHOMOCYSTEINE TRANSPORTER"/>
    <property type="match status" value="1"/>
</dbReference>
<proteinExistence type="predicted"/>
<keyword evidence="5 7" id="KW-0472">Membrane</keyword>
<feature type="transmembrane region" description="Helical" evidence="7">
    <location>
        <begin position="238"/>
        <end position="257"/>
    </location>
</feature>